<evidence type="ECO:0000256" key="5">
    <source>
        <dbReference type="ARBA" id="ARBA00023136"/>
    </source>
</evidence>
<keyword evidence="4" id="KW-1133">Transmembrane helix</keyword>
<organism evidence="7 8">
    <name type="scientific">Mytilus coruscus</name>
    <name type="common">Sea mussel</name>
    <dbReference type="NCBI Taxonomy" id="42192"/>
    <lineage>
        <taxon>Eukaryota</taxon>
        <taxon>Metazoa</taxon>
        <taxon>Spiralia</taxon>
        <taxon>Lophotrochozoa</taxon>
        <taxon>Mollusca</taxon>
        <taxon>Bivalvia</taxon>
        <taxon>Autobranchia</taxon>
        <taxon>Pteriomorphia</taxon>
        <taxon>Mytilida</taxon>
        <taxon>Mytiloidea</taxon>
        <taxon>Mytilidae</taxon>
        <taxon>Mytilinae</taxon>
        <taxon>Mytilus</taxon>
    </lineage>
</organism>
<dbReference type="SMART" id="SM00255">
    <property type="entry name" value="TIR"/>
    <property type="match status" value="1"/>
</dbReference>
<evidence type="ECO:0000259" key="6">
    <source>
        <dbReference type="PROSITE" id="PS50104"/>
    </source>
</evidence>
<name>A0A6J8A752_MYTCO</name>
<dbReference type="InterPro" id="IPR035897">
    <property type="entry name" value="Toll_tir_struct_dom_sf"/>
</dbReference>
<dbReference type="PANTHER" id="PTHR24365">
    <property type="entry name" value="TOLL-LIKE RECEPTOR"/>
    <property type="match status" value="1"/>
</dbReference>
<dbReference type="OrthoDB" id="6155791at2759"/>
<reference evidence="7 8" key="1">
    <citation type="submission" date="2020-06" db="EMBL/GenBank/DDBJ databases">
        <authorList>
            <person name="Li R."/>
            <person name="Bekaert M."/>
        </authorList>
    </citation>
    <scope>NUCLEOTIDE SEQUENCE [LARGE SCALE GENOMIC DNA]</scope>
    <source>
        <strain evidence="8">wild</strain>
    </source>
</reference>
<dbReference type="PROSITE" id="PS50104">
    <property type="entry name" value="TIR"/>
    <property type="match status" value="1"/>
</dbReference>
<dbReference type="GO" id="GO:0007165">
    <property type="term" value="P:signal transduction"/>
    <property type="evidence" value="ECO:0007669"/>
    <property type="project" value="InterPro"/>
</dbReference>
<feature type="domain" description="TIR" evidence="6">
    <location>
        <begin position="78"/>
        <end position="230"/>
    </location>
</feature>
<evidence type="ECO:0000313" key="8">
    <source>
        <dbReference type="Proteomes" id="UP000507470"/>
    </source>
</evidence>
<dbReference type="GO" id="GO:0038023">
    <property type="term" value="F:signaling receptor activity"/>
    <property type="evidence" value="ECO:0007669"/>
    <property type="project" value="TreeGrafter"/>
</dbReference>
<proteinExistence type="predicted"/>
<keyword evidence="3" id="KW-0732">Signal</keyword>
<keyword evidence="2" id="KW-0812">Transmembrane</keyword>
<dbReference type="AlphaFoldDB" id="A0A6J8A752"/>
<evidence type="ECO:0000256" key="3">
    <source>
        <dbReference type="ARBA" id="ARBA00022729"/>
    </source>
</evidence>
<accession>A0A6J8A752</accession>
<dbReference type="SUPFAM" id="SSF52200">
    <property type="entry name" value="Toll/Interleukin receptor TIR domain"/>
    <property type="match status" value="1"/>
</dbReference>
<dbReference type="EMBL" id="CACVKT020000843">
    <property type="protein sequence ID" value="CAC5363369.1"/>
    <property type="molecule type" value="Genomic_DNA"/>
</dbReference>
<comment type="subcellular location">
    <subcellularLocation>
        <location evidence="1">Membrane</location>
    </subcellularLocation>
</comment>
<evidence type="ECO:0000313" key="7">
    <source>
        <dbReference type="EMBL" id="CAC5363369.1"/>
    </source>
</evidence>
<evidence type="ECO:0000256" key="4">
    <source>
        <dbReference type="ARBA" id="ARBA00022989"/>
    </source>
</evidence>
<dbReference type="Pfam" id="PF01582">
    <property type="entry name" value="TIR"/>
    <property type="match status" value="1"/>
</dbReference>
<dbReference type="GO" id="GO:0005886">
    <property type="term" value="C:plasma membrane"/>
    <property type="evidence" value="ECO:0007669"/>
    <property type="project" value="TreeGrafter"/>
</dbReference>
<dbReference type="InterPro" id="IPR000157">
    <property type="entry name" value="TIR_dom"/>
</dbReference>
<evidence type="ECO:0000256" key="2">
    <source>
        <dbReference type="ARBA" id="ARBA00022692"/>
    </source>
</evidence>
<keyword evidence="8" id="KW-1185">Reference proteome</keyword>
<keyword evidence="5" id="KW-0472">Membrane</keyword>
<dbReference type="Gene3D" id="3.40.50.10140">
    <property type="entry name" value="Toll/interleukin-1 receptor homology (TIR) domain"/>
    <property type="match status" value="1"/>
</dbReference>
<protein>
    <recommendedName>
        <fullName evidence="6">TIR domain-containing protein</fullName>
    </recommendedName>
</protein>
<gene>
    <name evidence="7" type="ORF">MCOR_4818</name>
</gene>
<dbReference type="PANTHER" id="PTHR24365:SF541">
    <property type="entry name" value="PROTEIN TOLL-RELATED"/>
    <property type="match status" value="1"/>
</dbReference>
<sequence>MSVLLRLQQIGSRSVIQRAMANAVEFSKSIDCPRSCKCSSQQSNNHEAVCTGRELHYIPLFSENIHDVRMNGTNLTYIGENGFINLTKIILKKQQLGASNVIAENKQDEGIKLCINHRNFEVGDSIIANINKYLEKSWKVVVILSNEFSKSEWCQWEVDVVQERRRRYGRDVFLLITLKTIDSKHMTNQLRALLDSAPSLRYQAGVGEDLFWAAAIETLKKPLKQLPTALF</sequence>
<dbReference type="Proteomes" id="UP000507470">
    <property type="component" value="Unassembled WGS sequence"/>
</dbReference>
<evidence type="ECO:0000256" key="1">
    <source>
        <dbReference type="ARBA" id="ARBA00004370"/>
    </source>
</evidence>